<sequence>MIPPRRNHPPAWRARHRPGLWTRPASRRTVRRYCGARQVNHGLEQRLTEGIQEMSVTPDIIMDIRNIARNGSKVERKIAEVFLSDLHFACSASIAVLADKAGVSEPSITRLCRALNCTGLRDFKLRLAQALAIGEFYLVPPPPSTNSPEERIAAAVCDAAIETIVAVRKDVSMGTIMTAGERLSKARQVYIYGSGGISSLGAIELQNRLFRFSIPAIAHIDGQMQQMTAAVADPDTVTIGISLSGSAPAAVAATEIARRYGARTISIAPGKSPLAQASEINVVFEPREYDNVKKPASVRYGLMAIVDLIAMATIEYLDDASIERMRRVRLTLSELKGRNRYWPLGD</sequence>
<evidence type="ECO:0000256" key="1">
    <source>
        <dbReference type="ARBA" id="ARBA00023015"/>
    </source>
</evidence>
<evidence type="ECO:0000256" key="2">
    <source>
        <dbReference type="ARBA" id="ARBA00023125"/>
    </source>
</evidence>
<dbReference type="InterPro" id="IPR036388">
    <property type="entry name" value="WH-like_DNA-bd_sf"/>
</dbReference>
<dbReference type="PROSITE" id="PS51464">
    <property type="entry name" value="SIS"/>
    <property type="match status" value="1"/>
</dbReference>
<dbReference type="CDD" id="cd05013">
    <property type="entry name" value="SIS_RpiR"/>
    <property type="match status" value="1"/>
</dbReference>
<gene>
    <name evidence="6" type="ORF">ABUE31_20005</name>
</gene>
<evidence type="ECO:0000259" key="4">
    <source>
        <dbReference type="PROSITE" id="PS51071"/>
    </source>
</evidence>
<accession>A0ABV3R5C1</accession>
<dbReference type="PANTHER" id="PTHR30514:SF1">
    <property type="entry name" value="HTH-TYPE TRANSCRIPTIONAL REGULATOR HEXR-RELATED"/>
    <property type="match status" value="1"/>
</dbReference>
<dbReference type="Gene3D" id="1.10.10.10">
    <property type="entry name" value="Winged helix-like DNA-binding domain superfamily/Winged helix DNA-binding domain"/>
    <property type="match status" value="1"/>
</dbReference>
<dbReference type="PANTHER" id="PTHR30514">
    <property type="entry name" value="GLUCOKINASE"/>
    <property type="match status" value="1"/>
</dbReference>
<keyword evidence="2" id="KW-0238">DNA-binding</keyword>
<keyword evidence="7" id="KW-1185">Reference proteome</keyword>
<dbReference type="InterPro" id="IPR047640">
    <property type="entry name" value="RpiR-like"/>
</dbReference>
<reference evidence="6 7" key="1">
    <citation type="submission" date="2024-06" db="EMBL/GenBank/DDBJ databases">
        <authorList>
            <person name="Tuo L."/>
        </authorList>
    </citation>
    <scope>NUCLEOTIDE SEQUENCE [LARGE SCALE GENOMIC DNA]</scope>
    <source>
        <strain evidence="6 7">ZMM04-5</strain>
    </source>
</reference>
<evidence type="ECO:0000313" key="7">
    <source>
        <dbReference type="Proteomes" id="UP001556196"/>
    </source>
</evidence>
<dbReference type="PROSITE" id="PS51071">
    <property type="entry name" value="HTH_RPIR"/>
    <property type="match status" value="1"/>
</dbReference>
<organism evidence="6 7">
    <name type="scientific">Mesorhizobium marinum</name>
    <dbReference type="NCBI Taxonomy" id="3228790"/>
    <lineage>
        <taxon>Bacteria</taxon>
        <taxon>Pseudomonadati</taxon>
        <taxon>Pseudomonadota</taxon>
        <taxon>Alphaproteobacteria</taxon>
        <taxon>Hyphomicrobiales</taxon>
        <taxon>Phyllobacteriaceae</taxon>
        <taxon>Mesorhizobium</taxon>
    </lineage>
</organism>
<feature type="domain" description="SIS" evidence="5">
    <location>
        <begin position="179"/>
        <end position="319"/>
    </location>
</feature>
<dbReference type="SUPFAM" id="SSF46689">
    <property type="entry name" value="Homeodomain-like"/>
    <property type="match status" value="1"/>
</dbReference>
<dbReference type="InterPro" id="IPR001347">
    <property type="entry name" value="SIS_dom"/>
</dbReference>
<evidence type="ECO:0000259" key="5">
    <source>
        <dbReference type="PROSITE" id="PS51464"/>
    </source>
</evidence>
<protein>
    <submittedName>
        <fullName evidence="6">MurR/RpiR family transcriptional regulator</fullName>
    </submittedName>
</protein>
<dbReference type="Pfam" id="PF01380">
    <property type="entry name" value="SIS"/>
    <property type="match status" value="1"/>
</dbReference>
<dbReference type="InterPro" id="IPR035472">
    <property type="entry name" value="RpiR-like_SIS"/>
</dbReference>
<dbReference type="InterPro" id="IPR046348">
    <property type="entry name" value="SIS_dom_sf"/>
</dbReference>
<dbReference type="InterPro" id="IPR009057">
    <property type="entry name" value="Homeodomain-like_sf"/>
</dbReference>
<dbReference type="Pfam" id="PF01418">
    <property type="entry name" value="HTH_6"/>
    <property type="match status" value="1"/>
</dbReference>
<proteinExistence type="predicted"/>
<keyword evidence="1" id="KW-0805">Transcription regulation</keyword>
<keyword evidence="3" id="KW-0804">Transcription</keyword>
<feature type="domain" description="HTH rpiR-type" evidence="4">
    <location>
        <begin position="58"/>
        <end position="134"/>
    </location>
</feature>
<name>A0ABV3R5C1_9HYPH</name>
<evidence type="ECO:0000256" key="3">
    <source>
        <dbReference type="ARBA" id="ARBA00023163"/>
    </source>
</evidence>
<dbReference type="Gene3D" id="3.40.50.10490">
    <property type="entry name" value="Glucose-6-phosphate isomerase like protein, domain 1"/>
    <property type="match status" value="1"/>
</dbReference>
<comment type="caution">
    <text evidence="6">The sequence shown here is derived from an EMBL/GenBank/DDBJ whole genome shotgun (WGS) entry which is preliminary data.</text>
</comment>
<dbReference type="Proteomes" id="UP001556196">
    <property type="component" value="Unassembled WGS sequence"/>
</dbReference>
<evidence type="ECO:0000313" key="6">
    <source>
        <dbReference type="EMBL" id="MEW9808280.1"/>
    </source>
</evidence>
<dbReference type="InterPro" id="IPR000281">
    <property type="entry name" value="HTH_RpiR"/>
</dbReference>
<dbReference type="EMBL" id="JBFOCI010000007">
    <property type="protein sequence ID" value="MEW9808280.1"/>
    <property type="molecule type" value="Genomic_DNA"/>
</dbReference>
<dbReference type="SUPFAM" id="SSF53697">
    <property type="entry name" value="SIS domain"/>
    <property type="match status" value="1"/>
</dbReference>